<dbReference type="EMBL" id="CM047904">
    <property type="protein sequence ID" value="KAJ0089679.1"/>
    <property type="molecule type" value="Genomic_DNA"/>
</dbReference>
<name>A0ACC1ASI7_9ROSI</name>
<evidence type="ECO:0000313" key="1">
    <source>
        <dbReference type="EMBL" id="KAJ0089679.1"/>
    </source>
</evidence>
<sequence length="182" mass="19885">MGRAPCCDKANVKRGPWSPEEDATLKRYVENHGTGGNWIALPQKAASQTQISSPLYPVLGDNGYGMTVNTQSISTLDPNHHQFGCISEFGGTSLKNSPIVTSSSQEGSCASESNSLAMDNSGYMDFSFGVPHEFVSNGFWFQEKAVHDHHHQVPLVCYPNLDDSSYADIKPRGLNQSVINQY</sequence>
<dbReference type="Proteomes" id="UP001164250">
    <property type="component" value="Chromosome 8"/>
</dbReference>
<accession>A0ACC1ASI7</accession>
<evidence type="ECO:0000313" key="2">
    <source>
        <dbReference type="Proteomes" id="UP001164250"/>
    </source>
</evidence>
<keyword evidence="2" id="KW-1185">Reference proteome</keyword>
<protein>
    <submittedName>
        <fullName evidence="1">Uncharacterized protein</fullName>
    </submittedName>
</protein>
<comment type="caution">
    <text evidence="1">The sequence shown here is derived from an EMBL/GenBank/DDBJ whole genome shotgun (WGS) entry which is preliminary data.</text>
</comment>
<gene>
    <name evidence="1" type="ORF">Patl1_12981</name>
</gene>
<organism evidence="1 2">
    <name type="scientific">Pistacia atlantica</name>
    <dbReference type="NCBI Taxonomy" id="434234"/>
    <lineage>
        <taxon>Eukaryota</taxon>
        <taxon>Viridiplantae</taxon>
        <taxon>Streptophyta</taxon>
        <taxon>Embryophyta</taxon>
        <taxon>Tracheophyta</taxon>
        <taxon>Spermatophyta</taxon>
        <taxon>Magnoliopsida</taxon>
        <taxon>eudicotyledons</taxon>
        <taxon>Gunneridae</taxon>
        <taxon>Pentapetalae</taxon>
        <taxon>rosids</taxon>
        <taxon>malvids</taxon>
        <taxon>Sapindales</taxon>
        <taxon>Anacardiaceae</taxon>
        <taxon>Pistacia</taxon>
    </lineage>
</organism>
<proteinExistence type="predicted"/>
<reference evidence="2" key="1">
    <citation type="journal article" date="2023" name="G3 (Bethesda)">
        <title>Genome assembly and association tests identify interacting loci associated with vigor, precocity, and sex in interspecific pistachio rootstocks.</title>
        <authorList>
            <person name="Palmer W."/>
            <person name="Jacygrad E."/>
            <person name="Sagayaradj S."/>
            <person name="Cavanaugh K."/>
            <person name="Han R."/>
            <person name="Bertier L."/>
            <person name="Beede B."/>
            <person name="Kafkas S."/>
            <person name="Golino D."/>
            <person name="Preece J."/>
            <person name="Michelmore R."/>
        </authorList>
    </citation>
    <scope>NUCLEOTIDE SEQUENCE [LARGE SCALE GENOMIC DNA]</scope>
</reference>